<dbReference type="Pfam" id="PF13966">
    <property type="entry name" value="zf-RVT"/>
    <property type="match status" value="1"/>
</dbReference>
<evidence type="ECO:0000313" key="5">
    <source>
        <dbReference type="Proteomes" id="UP000583929"/>
    </source>
</evidence>
<protein>
    <recommendedName>
        <fullName evidence="1">Reverse transcriptase domain-containing protein</fullName>
    </recommendedName>
</protein>
<gene>
    <name evidence="2" type="ORF">F8388_003864</name>
    <name evidence="3" type="ORF">G4B88_013853</name>
</gene>
<organism evidence="3 5">
    <name type="scientific">Cannabis sativa</name>
    <name type="common">Hemp</name>
    <name type="synonym">Marijuana</name>
    <dbReference type="NCBI Taxonomy" id="3483"/>
    <lineage>
        <taxon>Eukaryota</taxon>
        <taxon>Viridiplantae</taxon>
        <taxon>Streptophyta</taxon>
        <taxon>Embryophyta</taxon>
        <taxon>Tracheophyta</taxon>
        <taxon>Spermatophyta</taxon>
        <taxon>Magnoliopsida</taxon>
        <taxon>eudicotyledons</taxon>
        <taxon>Gunneridae</taxon>
        <taxon>Pentapetalae</taxon>
        <taxon>rosids</taxon>
        <taxon>fabids</taxon>
        <taxon>Rosales</taxon>
        <taxon>Cannabaceae</taxon>
        <taxon>Cannabis</taxon>
    </lineage>
</organism>
<dbReference type="InterPro" id="IPR044730">
    <property type="entry name" value="RNase_H-like_dom_plant"/>
</dbReference>
<reference evidence="4 5" key="1">
    <citation type="journal article" date="2020" name="bioRxiv">
        <title>Sequence and annotation of 42 cannabis genomes reveals extensive copy number variation in cannabinoid synthesis and pathogen resistance genes.</title>
        <authorList>
            <person name="Mckernan K.J."/>
            <person name="Helbert Y."/>
            <person name="Kane L.T."/>
            <person name="Ebling H."/>
            <person name="Zhang L."/>
            <person name="Liu B."/>
            <person name="Eaton Z."/>
            <person name="Mclaughlin S."/>
            <person name="Kingan S."/>
            <person name="Baybayan P."/>
            <person name="Concepcion G."/>
            <person name="Jordan M."/>
            <person name="Riva A."/>
            <person name="Barbazuk W."/>
            <person name="Harkins T."/>
        </authorList>
    </citation>
    <scope>NUCLEOTIDE SEQUENCE [LARGE SCALE GENOMIC DNA]</scope>
    <source>
        <strain evidence="4 5">cv. Jamaican Lion 4</strain>
        <strain evidence="3">Father</strain>
        <strain evidence="2">Mother</strain>
        <tissue evidence="3">Leaf</tissue>
    </source>
</reference>
<dbReference type="AlphaFoldDB" id="A0A7J6I0E0"/>
<dbReference type="SUPFAM" id="SSF53098">
    <property type="entry name" value="Ribonuclease H-like"/>
    <property type="match status" value="1"/>
</dbReference>
<dbReference type="InterPro" id="IPR000477">
    <property type="entry name" value="RT_dom"/>
</dbReference>
<name>A0A7J6I0E0_CANSA</name>
<dbReference type="PANTHER" id="PTHR33116:SF86">
    <property type="entry name" value="REVERSE TRANSCRIPTASE DOMAIN-CONTAINING PROTEIN"/>
    <property type="match status" value="1"/>
</dbReference>
<dbReference type="Pfam" id="PF13456">
    <property type="entry name" value="RVT_3"/>
    <property type="match status" value="1"/>
</dbReference>
<proteinExistence type="predicted"/>
<evidence type="ECO:0000313" key="3">
    <source>
        <dbReference type="EMBL" id="KAF4401012.1"/>
    </source>
</evidence>
<feature type="domain" description="Reverse transcriptase" evidence="1">
    <location>
        <begin position="1"/>
        <end position="64"/>
    </location>
</feature>
<evidence type="ECO:0000313" key="2">
    <source>
        <dbReference type="EMBL" id="KAF4384557.1"/>
    </source>
</evidence>
<dbReference type="GO" id="GO:0004523">
    <property type="term" value="F:RNA-DNA hybrid ribonuclease activity"/>
    <property type="evidence" value="ECO:0007669"/>
    <property type="project" value="InterPro"/>
</dbReference>
<keyword evidence="5" id="KW-1185">Reference proteome</keyword>
<dbReference type="CDD" id="cd06222">
    <property type="entry name" value="RNase_H_like"/>
    <property type="match status" value="1"/>
</dbReference>
<dbReference type="Proteomes" id="UP000583929">
    <property type="component" value="Unassembled WGS sequence"/>
</dbReference>
<dbReference type="Gene3D" id="3.30.420.10">
    <property type="entry name" value="Ribonuclease H-like superfamily/Ribonuclease H"/>
    <property type="match status" value="1"/>
</dbReference>
<dbReference type="EMBL" id="JAATIQ010000013">
    <property type="protein sequence ID" value="KAF4401012.1"/>
    <property type="molecule type" value="Genomic_DNA"/>
</dbReference>
<dbReference type="GO" id="GO:0003676">
    <property type="term" value="F:nucleic acid binding"/>
    <property type="evidence" value="ECO:0007669"/>
    <property type="project" value="InterPro"/>
</dbReference>
<comment type="caution">
    <text evidence="3">The sequence shown here is derived from an EMBL/GenBank/DDBJ whole genome shotgun (WGS) entry which is preliminary data.</text>
</comment>
<evidence type="ECO:0000313" key="4">
    <source>
        <dbReference type="Proteomes" id="UP000525078"/>
    </source>
</evidence>
<dbReference type="Proteomes" id="UP000525078">
    <property type="component" value="Unassembled WGS sequence"/>
</dbReference>
<dbReference type="InterPro" id="IPR036397">
    <property type="entry name" value="RNaseH_sf"/>
</dbReference>
<evidence type="ECO:0000259" key="1">
    <source>
        <dbReference type="PROSITE" id="PS50878"/>
    </source>
</evidence>
<dbReference type="EMBL" id="JAATIP010000047">
    <property type="protein sequence ID" value="KAF4384557.1"/>
    <property type="molecule type" value="Genomic_DNA"/>
</dbReference>
<dbReference type="InterPro" id="IPR002156">
    <property type="entry name" value="RNaseH_domain"/>
</dbReference>
<dbReference type="PROSITE" id="PS50878">
    <property type="entry name" value="RT_POL"/>
    <property type="match status" value="1"/>
</dbReference>
<dbReference type="PANTHER" id="PTHR33116">
    <property type="entry name" value="REVERSE TRANSCRIPTASE ZINC-BINDING DOMAIN-CONTAINING PROTEIN-RELATED-RELATED"/>
    <property type="match status" value="1"/>
</dbReference>
<sequence>MYADDLVVFLKADRENVASFMEVMNKYCRWSGQALNERKSKLFFSKNCFASVRDEILDYLGFDEMSRGEKFLGNAFITGGRGTSEFEFIVEKISSRLEGWRAKLLSQVARTTLIKNVLTSIPVYNMSVFLLPRKLTDRIDGILRRWKGDTNKGRFMALKAWDTLCKPKSCGGLGLRRSADINFCLIAKLGWVMAGESWTLWKTVLTEKYCSSLDFLNSSLPSSASLVAKGIWATKAFIADKSVWAIGRESQVNIWGGNWSSLDGLVCGPRDINPRQFEYKPIGELMHHSGEAWDEQLLTEWFNPDKVSFLARTDFLSLSNEDKLLWKFAADGDFSIKRAYWDLNEHRFVSRDLTCSRIWKFKLQERVKLFLWKLYQDALPFECKLSAIFRSTPGKCVLCDEDYGDTIDHFISNCNIIRRLWFASPWNIRIEAFHLSNGKEVVNWLFNPPLSHSDLEEFILYGAILYYKLWSFRNVIFHNNTPIAFEEIENLIARCVEEHRVLLNQYVGAHEADGGIKETRWGLPRPGRMKCFVDFASDGIQGAVAAVIFDAEGSVRSFGAKKIGAVMALQGEMEALIFGVNLARQFSEVGVDFLSDSLLLVTGLLEGRSPHWSFRFAFNKLCSEFDISRQSVAWISRVCNDAAHTLARWGLTHNCNGALRFWEVSPHVLTKFFSLA</sequence>
<dbReference type="InterPro" id="IPR012337">
    <property type="entry name" value="RNaseH-like_sf"/>
</dbReference>
<dbReference type="InterPro" id="IPR026960">
    <property type="entry name" value="RVT-Znf"/>
</dbReference>
<accession>A0A7J6I0E0</accession>